<dbReference type="STRING" id="1406858.GCA_000710895_06689"/>
<evidence type="ECO:0000256" key="3">
    <source>
        <dbReference type="ARBA" id="ARBA00022801"/>
    </source>
</evidence>
<dbReference type="OrthoDB" id="4447445at2"/>
<dbReference type="SUPFAM" id="SSF53474">
    <property type="entry name" value="alpha/beta-Hydrolases"/>
    <property type="match status" value="1"/>
</dbReference>
<evidence type="ECO:0000313" key="5">
    <source>
        <dbReference type="EMBL" id="SUA81119.1"/>
    </source>
</evidence>
<proteinExistence type="inferred from homology"/>
<dbReference type="InterPro" id="IPR029058">
    <property type="entry name" value="AB_hydrolase_fold"/>
</dbReference>
<reference evidence="5 6" key="1">
    <citation type="submission" date="2018-06" db="EMBL/GenBank/DDBJ databases">
        <authorList>
            <consortium name="Pathogen Informatics"/>
            <person name="Doyle S."/>
        </authorList>
    </citation>
    <scope>NUCLEOTIDE SEQUENCE [LARGE SCALE GENOMIC DNA]</scope>
    <source>
        <strain evidence="5 6">NCTC1934</strain>
    </source>
</reference>
<dbReference type="EC" id="3.4.14.-" evidence="5"/>
<comment type="similarity">
    <text evidence="1">Belongs to the peptidase S33 family.</text>
</comment>
<evidence type="ECO:0000256" key="2">
    <source>
        <dbReference type="ARBA" id="ARBA00022729"/>
    </source>
</evidence>
<accession>A0A378YXE9</accession>
<organism evidence="5 6">
    <name type="scientific">Nocardia otitidiscaviarum</name>
    <dbReference type="NCBI Taxonomy" id="1823"/>
    <lineage>
        <taxon>Bacteria</taxon>
        <taxon>Bacillati</taxon>
        <taxon>Actinomycetota</taxon>
        <taxon>Actinomycetes</taxon>
        <taxon>Mycobacteriales</taxon>
        <taxon>Nocardiaceae</taxon>
        <taxon>Nocardia</taxon>
    </lineage>
</organism>
<keyword evidence="2" id="KW-0732">Signal</keyword>
<evidence type="ECO:0000256" key="1">
    <source>
        <dbReference type="ARBA" id="ARBA00010088"/>
    </source>
</evidence>
<dbReference type="Gene3D" id="3.40.50.1820">
    <property type="entry name" value="alpha/beta hydrolase"/>
    <property type="match status" value="1"/>
</dbReference>
<evidence type="ECO:0000313" key="6">
    <source>
        <dbReference type="Proteomes" id="UP000255467"/>
    </source>
</evidence>
<keyword evidence="6" id="KW-1185">Reference proteome</keyword>
<gene>
    <name evidence="5" type="primary">tap_1</name>
    <name evidence="5" type="ORF">NCTC1934_04616</name>
</gene>
<dbReference type="GO" id="GO:0004177">
    <property type="term" value="F:aminopeptidase activity"/>
    <property type="evidence" value="ECO:0007669"/>
    <property type="project" value="UniProtKB-KW"/>
</dbReference>
<dbReference type="AlphaFoldDB" id="A0A378YXE9"/>
<evidence type="ECO:0000259" key="4">
    <source>
        <dbReference type="Pfam" id="PF00561"/>
    </source>
</evidence>
<dbReference type="PANTHER" id="PTHR43248">
    <property type="entry name" value="2-SUCCINYL-6-HYDROXY-2,4-CYCLOHEXADIENE-1-CARBOXYLATE SYNTHASE"/>
    <property type="match status" value="1"/>
</dbReference>
<dbReference type="Proteomes" id="UP000255467">
    <property type="component" value="Unassembled WGS sequence"/>
</dbReference>
<dbReference type="Pfam" id="PF00561">
    <property type="entry name" value="Abhydrolase_1"/>
    <property type="match status" value="1"/>
</dbReference>
<keyword evidence="5" id="KW-0645">Protease</keyword>
<dbReference type="InterPro" id="IPR000073">
    <property type="entry name" value="AB_hydrolase_1"/>
</dbReference>
<dbReference type="EMBL" id="UGRY01000002">
    <property type="protein sequence ID" value="SUA81119.1"/>
    <property type="molecule type" value="Genomic_DNA"/>
</dbReference>
<keyword evidence="3 5" id="KW-0378">Hydrolase</keyword>
<feature type="domain" description="AB hydrolase-1" evidence="4">
    <location>
        <begin position="97"/>
        <end position="479"/>
    </location>
</feature>
<name>A0A378YXE9_9NOCA</name>
<dbReference type="PANTHER" id="PTHR43248:SF29">
    <property type="entry name" value="TRIPEPTIDYL AMINOPEPTIDASE"/>
    <property type="match status" value="1"/>
</dbReference>
<keyword evidence="5" id="KW-0031">Aminopeptidase</keyword>
<dbReference type="InterPro" id="IPR051601">
    <property type="entry name" value="Serine_prot/Carboxylest_S33"/>
</dbReference>
<sequence>MSPIFLLALLLSACGRVESVEPGQPGPELRQFYDQQPSFASCDGYATTAADAQAFAVDPEFRCARVEVPLNYDNPGGRTASIALLRVPARGERIGSLLLNPGGPGGAGMSMAAVAAENWADSPIAERFDLIGFDPRGVGASKPAIDCFTDAELDAGTAITSVTVGSGTVTAADSRRLVDRCAERSGGMDVLAHVGTRDAVRDMDILRAVLGDERLSFLGQSYGTRLGAVYAETFPHHVRAMVLDGAIDPHTGTDERRITQWTGFQRAFDKMAAACATRPDCPLGTDPGAATRNFQNLLRPLIDRPVPVTDRTELDYNGAWGAVVAGLYNSAAWPAIEKGLTEIAAGRGDTLSAIGEIFAGRGPDGRYPNFTEAVYAINCMDEQRHTAAQEVELKRRIQEVAPFLDSGRGADGARDMCEFWPAQPTLGFPYATDIEGLPPTLTISVTGDPSTPYEGGVSLAETLGGTLLTVDGEQHTIALSGASDCVNDAVAQYLLDPQRPITERRCTL</sequence>
<protein>
    <submittedName>
        <fullName evidence="5">Tripeptidyl aminopeptidase</fullName>
        <ecNumber evidence="5">3.4.14.-</ecNumber>
    </submittedName>
</protein>